<keyword evidence="1" id="KW-0805">Transcription regulation</keyword>
<evidence type="ECO:0000256" key="4">
    <source>
        <dbReference type="PROSITE-ProRule" id="PRU00169"/>
    </source>
</evidence>
<keyword evidence="3" id="KW-0804">Transcription</keyword>
<gene>
    <name evidence="7" type="ORF">PAECIP111891_05140</name>
</gene>
<dbReference type="SMART" id="SM00448">
    <property type="entry name" value="REC"/>
    <property type="match status" value="1"/>
</dbReference>
<organism evidence="7 8">
    <name type="scientific">Paenibacillus allorhizoplanae</name>
    <dbReference type="NCBI Taxonomy" id="2905648"/>
    <lineage>
        <taxon>Bacteria</taxon>
        <taxon>Bacillati</taxon>
        <taxon>Bacillota</taxon>
        <taxon>Bacilli</taxon>
        <taxon>Bacillales</taxon>
        <taxon>Paenibacillaceae</taxon>
        <taxon>Paenibacillus</taxon>
    </lineage>
</organism>
<dbReference type="SUPFAM" id="SSF46689">
    <property type="entry name" value="Homeodomain-like"/>
    <property type="match status" value="2"/>
</dbReference>
<feature type="domain" description="HTH araC/xylS-type" evidence="5">
    <location>
        <begin position="168"/>
        <end position="266"/>
    </location>
</feature>
<dbReference type="RefSeq" id="WP_236291254.1">
    <property type="nucleotide sequence ID" value="NZ_CAKMMW010000020.1"/>
</dbReference>
<reference evidence="7" key="1">
    <citation type="submission" date="2022-01" db="EMBL/GenBank/DDBJ databases">
        <authorList>
            <person name="Criscuolo A."/>
        </authorList>
    </citation>
    <scope>NUCLEOTIDE SEQUENCE</scope>
    <source>
        <strain evidence="7">CIP111891</strain>
    </source>
</reference>
<dbReference type="CDD" id="cd17536">
    <property type="entry name" value="REC_YesN-like"/>
    <property type="match status" value="1"/>
</dbReference>
<dbReference type="SMART" id="SM00342">
    <property type="entry name" value="HTH_ARAC"/>
    <property type="match status" value="1"/>
</dbReference>
<dbReference type="InterPro" id="IPR018060">
    <property type="entry name" value="HTH_AraC"/>
</dbReference>
<keyword evidence="4" id="KW-0597">Phosphoprotein</keyword>
<dbReference type="InterPro" id="IPR009057">
    <property type="entry name" value="Homeodomain-like_sf"/>
</dbReference>
<feature type="domain" description="Response regulatory" evidence="6">
    <location>
        <begin position="2"/>
        <end position="120"/>
    </location>
</feature>
<dbReference type="InterPro" id="IPR011006">
    <property type="entry name" value="CheY-like_superfamily"/>
</dbReference>
<proteinExistence type="predicted"/>
<keyword evidence="2" id="KW-0238">DNA-binding</keyword>
<name>A0ABN8GXV2_9BACL</name>
<dbReference type="Gene3D" id="3.40.50.2300">
    <property type="match status" value="1"/>
</dbReference>
<evidence type="ECO:0000259" key="5">
    <source>
        <dbReference type="PROSITE" id="PS01124"/>
    </source>
</evidence>
<dbReference type="PANTHER" id="PTHR43280">
    <property type="entry name" value="ARAC-FAMILY TRANSCRIPTIONAL REGULATOR"/>
    <property type="match status" value="1"/>
</dbReference>
<keyword evidence="8" id="KW-1185">Reference proteome</keyword>
<sequence length="275" mass="31525">MRIVVVEDQQELCNVLAKRISRLHDDYEIVGKAYNGLDGLKMIQVTRPDAAFIDIRMPFMDGLELLERLNKEEKQQTKCIILSAYADFPYTQRAIRSGAFDYLLKPISNSILEEVLVRLADDMDARIGLMTTGISTVYGFPQYPLGSYAEKQVNLLIHEKKITDEVVLQVLRIISTEYMHAITLNSLADRLHVSESHLCRIFSRKVGMNLIQFLNSFRINLAKTLMDDTEMKIGDIAKMIGFGNITYFGRLFRKLTSLTASEYKQRLIKPNEFSI</sequence>
<evidence type="ECO:0000256" key="2">
    <source>
        <dbReference type="ARBA" id="ARBA00023125"/>
    </source>
</evidence>
<feature type="modified residue" description="4-aspartylphosphate" evidence="4">
    <location>
        <position position="54"/>
    </location>
</feature>
<dbReference type="PROSITE" id="PS01124">
    <property type="entry name" value="HTH_ARAC_FAMILY_2"/>
    <property type="match status" value="1"/>
</dbReference>
<dbReference type="Proteomes" id="UP000838821">
    <property type="component" value="Unassembled WGS sequence"/>
</dbReference>
<dbReference type="InterPro" id="IPR001789">
    <property type="entry name" value="Sig_transdc_resp-reg_receiver"/>
</dbReference>
<comment type="caution">
    <text evidence="7">The sequence shown here is derived from an EMBL/GenBank/DDBJ whole genome shotgun (WGS) entry which is preliminary data.</text>
</comment>
<dbReference type="PROSITE" id="PS50110">
    <property type="entry name" value="RESPONSE_REGULATORY"/>
    <property type="match status" value="1"/>
</dbReference>
<dbReference type="EMBL" id="CAKMMW010000020">
    <property type="protein sequence ID" value="CAH1221224.1"/>
    <property type="molecule type" value="Genomic_DNA"/>
</dbReference>
<protein>
    <submittedName>
        <fullName evidence="7">Response regulatory protein</fullName>
    </submittedName>
</protein>
<evidence type="ECO:0000313" key="8">
    <source>
        <dbReference type="Proteomes" id="UP000838821"/>
    </source>
</evidence>
<evidence type="ECO:0000313" key="7">
    <source>
        <dbReference type="EMBL" id="CAH1221224.1"/>
    </source>
</evidence>
<dbReference type="SUPFAM" id="SSF52172">
    <property type="entry name" value="CheY-like"/>
    <property type="match status" value="1"/>
</dbReference>
<evidence type="ECO:0000256" key="3">
    <source>
        <dbReference type="ARBA" id="ARBA00023163"/>
    </source>
</evidence>
<dbReference type="PANTHER" id="PTHR43280:SF2">
    <property type="entry name" value="HTH-TYPE TRANSCRIPTIONAL REGULATOR EXSA"/>
    <property type="match status" value="1"/>
</dbReference>
<dbReference type="Gene3D" id="1.10.10.60">
    <property type="entry name" value="Homeodomain-like"/>
    <property type="match status" value="2"/>
</dbReference>
<accession>A0ABN8GXV2</accession>
<dbReference type="Pfam" id="PF12833">
    <property type="entry name" value="HTH_18"/>
    <property type="match status" value="1"/>
</dbReference>
<dbReference type="Pfam" id="PF00072">
    <property type="entry name" value="Response_reg"/>
    <property type="match status" value="1"/>
</dbReference>
<evidence type="ECO:0000256" key="1">
    <source>
        <dbReference type="ARBA" id="ARBA00023015"/>
    </source>
</evidence>
<evidence type="ECO:0000259" key="6">
    <source>
        <dbReference type="PROSITE" id="PS50110"/>
    </source>
</evidence>